<accession>A0A318RPI1</accession>
<dbReference type="Gene3D" id="1.10.30.50">
    <property type="match status" value="1"/>
</dbReference>
<comment type="caution">
    <text evidence="3">The sequence shown here is derived from an EMBL/GenBank/DDBJ whole genome shotgun (WGS) entry which is preliminary data.</text>
</comment>
<proteinExistence type="predicted"/>
<dbReference type="Proteomes" id="UP000247591">
    <property type="component" value="Unassembled WGS sequence"/>
</dbReference>
<keyword evidence="3" id="KW-0255">Endonuclease</keyword>
<evidence type="ECO:0000256" key="1">
    <source>
        <dbReference type="SAM" id="MobiDB-lite"/>
    </source>
</evidence>
<gene>
    <name evidence="3" type="ORF">DFR67_104129</name>
</gene>
<dbReference type="GO" id="GO:0004519">
    <property type="term" value="F:endonuclease activity"/>
    <property type="evidence" value="ECO:0007669"/>
    <property type="project" value="UniProtKB-KW"/>
</dbReference>
<dbReference type="CDD" id="cd00085">
    <property type="entry name" value="HNHc"/>
    <property type="match status" value="1"/>
</dbReference>
<feature type="region of interest" description="Disordered" evidence="1">
    <location>
        <begin position="228"/>
        <end position="256"/>
    </location>
</feature>
<feature type="compositionally biased region" description="Acidic residues" evidence="1">
    <location>
        <begin position="232"/>
        <end position="242"/>
    </location>
</feature>
<keyword evidence="3" id="KW-0378">Hydrolase</keyword>
<dbReference type="OrthoDB" id="5244772at2"/>
<keyword evidence="3" id="KW-0540">Nuclease</keyword>
<organism evidence="3 4">
    <name type="scientific">Williamsia limnetica</name>
    <dbReference type="NCBI Taxonomy" id="882452"/>
    <lineage>
        <taxon>Bacteria</taxon>
        <taxon>Bacillati</taxon>
        <taxon>Actinomycetota</taxon>
        <taxon>Actinomycetes</taxon>
        <taxon>Mycobacteriales</taxon>
        <taxon>Nocardiaceae</taxon>
        <taxon>Williamsia</taxon>
    </lineage>
</organism>
<keyword evidence="4" id="KW-1185">Reference proteome</keyword>
<evidence type="ECO:0000259" key="2">
    <source>
        <dbReference type="SMART" id="SM00507"/>
    </source>
</evidence>
<evidence type="ECO:0000313" key="3">
    <source>
        <dbReference type="EMBL" id="PYE18550.1"/>
    </source>
</evidence>
<dbReference type="EMBL" id="QJSP01000004">
    <property type="protein sequence ID" value="PYE18550.1"/>
    <property type="molecule type" value="Genomic_DNA"/>
</dbReference>
<sequence length="497" mass="53924">MGWDRAATEHGVELSCASSLMDAEASELLSRVQSGTREVNQAWVARLEDGLAYYRYVSSTEDEHGTRAAACEIAVAWRCTTGQADHLLRCRRLLDHLPESAEAFSAGEVSIEKLKALYHRASRGYRDALMDLDGVLAEDAMLLGDSTFAEELDRHLMPFEPDRPDDDAAADPARRVTVRRRAGGMASLTTGCTAEEAIRAKAQLEEMAIDDRAGEVDAVLDAIATANAAATEEPEPEPEPEADAAGGPSPEPARARAAKRAWTELVLDLPTLLGLSKDPGYLLGYGSVDCDQSRSLAGRSRWRALVTIGEDAIAALVELINAAHGRAVTAEELTVALMNAVDNGNRLVLGEKDVGPAPPVKDPPTANGHGGWKHPPRGALKYKPGRKLARIIRMLDGTCRFSGCEKPAEDCEIDHIVPFNHADPMAGGWTIESNLACLCKEHHDLKTRGIIRVEMRNNREYWIDTRAGQKTCTRPAVRSNTQTQGRQAASQPRTRSG</sequence>
<dbReference type="SMART" id="SM00507">
    <property type="entry name" value="HNHc"/>
    <property type="match status" value="1"/>
</dbReference>
<dbReference type="InterPro" id="IPR003615">
    <property type="entry name" value="HNH_nuc"/>
</dbReference>
<feature type="region of interest" description="Disordered" evidence="1">
    <location>
        <begin position="473"/>
        <end position="497"/>
    </location>
</feature>
<feature type="domain" description="HNH nuclease" evidence="2">
    <location>
        <begin position="388"/>
        <end position="444"/>
    </location>
</feature>
<evidence type="ECO:0000313" key="4">
    <source>
        <dbReference type="Proteomes" id="UP000247591"/>
    </source>
</evidence>
<dbReference type="AlphaFoldDB" id="A0A318RPI1"/>
<dbReference type="RefSeq" id="WP_158539922.1">
    <property type="nucleotide sequence ID" value="NZ_QJSP01000004.1"/>
</dbReference>
<name>A0A318RPI1_WILLI</name>
<protein>
    <submittedName>
        <fullName evidence="3">HNH endonuclease</fullName>
    </submittedName>
</protein>
<feature type="region of interest" description="Disordered" evidence="1">
    <location>
        <begin position="355"/>
        <end position="377"/>
    </location>
</feature>
<reference evidence="3 4" key="1">
    <citation type="submission" date="2018-06" db="EMBL/GenBank/DDBJ databases">
        <title>Genomic Encyclopedia of Type Strains, Phase IV (KMG-IV): sequencing the most valuable type-strain genomes for metagenomic binning, comparative biology and taxonomic classification.</title>
        <authorList>
            <person name="Goeker M."/>
        </authorList>
    </citation>
    <scope>NUCLEOTIDE SEQUENCE [LARGE SCALE GENOMIC DNA]</scope>
    <source>
        <strain evidence="3 4">DSM 45521</strain>
    </source>
</reference>